<evidence type="ECO:0000256" key="6">
    <source>
        <dbReference type="HAMAP-Rule" id="MF_01871"/>
    </source>
</evidence>
<keyword evidence="4 6" id="KW-0862">Zinc</keyword>
<evidence type="ECO:0000313" key="8">
    <source>
        <dbReference type="Proteomes" id="UP000040576"/>
    </source>
</evidence>
<name>A0A090IRQ5_9BACI</name>
<gene>
    <name evidence="7" type="primary">ybcC</name>
    <name evidence="6" type="synonym">dabA</name>
    <name evidence="7" type="ORF">BT1A1_0919</name>
</gene>
<sequence length="870" mass="98891">MSTTLAKRMTVEKEADLLSLNLVELVSSAAKVISPYGPIDKFAARNPWDGMESLPFEQVARKLKGIVDVDIFPDKQMIKSAWESGKINKGHLIAKLDQWLERNVTELPDNLAKKFCLPALMDFSDGKKKNMSPEIKSVAKKLVRLGHDIEEKLFIKTLSQQLEQIGTLKAANLLNQYMIKWCKLYLDRSQAVLSMPYRENGFYFAWRSSAQLDPNFKQYRDELLQTPEAATTALEEALLKLGIPYSEIQSYLEAHLLCLPGWAGMMLWRAENVQGEENLLTEYLAARLTTEWLLIKKYLPLPEQKQNQTGRMEELLQSWANWGKLPADSWFHLSFSEIKSRLSLALHFDEIVRNQLWLQAWEETYEDELRRIITEKNPSFNHVTKPNAQFVFCIDVRSEPFRRKLEKAGPFETIGTAGFFGLPIETCELGSDHVHPSLPVMFKPQYKIRETSAVPELKNYLERQQVAGSFSHTFKNLKQQLMSSMLLPEISGPWLSLQTLARSFMPRRAGNSLRKMRKSWAKKPATQLTLDRKERATQSIPTGFSKEEKIHFARQALVTMGLTDQFAPLIVICGHGSISTNNPYAASLDCGACGGASSGFNARVLTSVCNDQEVRKALAEEGIVIPHDTVFVAAEHITSLDELRWLDVPNLSERAKEAFEQVQAALPQVHEEANAERIIQIPSYKRNDRDPSKEARRLAEDWSEVRPEWGLAKNASFIIGERKLTEACNLEGRSFLHNYDWRKDQDGTILNNIISGPVTVAQWINLQYYASTVAPHYYGSGNKTTQTVTAGIGIMQGNASDLLTGLPWQSVMQSDREYFHEPLRLLVVIQAPRKYIERLLEGNSLLKQKLTNGWIRLASIDSDGQWISWT</sequence>
<keyword evidence="3 6" id="KW-0479">Metal-binding</keyword>
<feature type="binding site" evidence="6">
    <location>
        <position position="395"/>
    </location>
    <ligand>
        <name>Zn(2+)</name>
        <dbReference type="ChEBI" id="CHEBI:29105"/>
    </ligand>
</feature>
<keyword evidence="5 6" id="KW-0472">Membrane</keyword>
<dbReference type="PANTHER" id="PTHR38344:SF1">
    <property type="entry name" value="INORGANIC CARBON TRANSPORTER SUBUNIT DABA-RELATED"/>
    <property type="match status" value="1"/>
</dbReference>
<proteinExistence type="inferred from homology"/>
<dbReference type="HAMAP" id="MF_01871">
    <property type="entry name" value="DabA"/>
    <property type="match status" value="1"/>
</dbReference>
<evidence type="ECO:0000256" key="2">
    <source>
        <dbReference type="ARBA" id="ARBA00022475"/>
    </source>
</evidence>
<keyword evidence="2 6" id="KW-1003">Cell membrane</keyword>
<comment type="subunit">
    <text evidence="6">Forms a complex with DabB.</text>
</comment>
<dbReference type="InterPro" id="IPR018752">
    <property type="entry name" value="DabA"/>
</dbReference>
<feature type="binding site" evidence="6">
    <location>
        <position position="590"/>
    </location>
    <ligand>
        <name>Zn(2+)</name>
        <dbReference type="ChEBI" id="CHEBI:29105"/>
    </ligand>
</feature>
<comment type="cofactor">
    <cofactor evidence="6">
        <name>Zn(2+)</name>
        <dbReference type="ChEBI" id="CHEBI:29105"/>
    </cofactor>
</comment>
<organism evidence="7 8">
    <name type="scientific">Caldibacillus thermoamylovorans</name>
    <dbReference type="NCBI Taxonomy" id="35841"/>
    <lineage>
        <taxon>Bacteria</taxon>
        <taxon>Bacillati</taxon>
        <taxon>Bacillota</taxon>
        <taxon>Bacilli</taxon>
        <taxon>Bacillales</taxon>
        <taxon>Bacillaceae</taxon>
        <taxon>Caldibacillus</taxon>
    </lineage>
</organism>
<keyword evidence="8" id="KW-1185">Reference proteome</keyword>
<evidence type="ECO:0000313" key="7">
    <source>
        <dbReference type="EMBL" id="CEE00766.1"/>
    </source>
</evidence>
<evidence type="ECO:0000256" key="4">
    <source>
        <dbReference type="ARBA" id="ARBA00022833"/>
    </source>
</evidence>
<dbReference type="Pfam" id="PF10070">
    <property type="entry name" value="DabA"/>
    <property type="match status" value="1"/>
</dbReference>
<dbReference type="GO" id="GO:0005886">
    <property type="term" value="C:plasma membrane"/>
    <property type="evidence" value="ECO:0007669"/>
    <property type="project" value="UniProtKB-SubCell"/>
</dbReference>
<feature type="binding site" evidence="6">
    <location>
        <position position="575"/>
    </location>
    <ligand>
        <name>Zn(2+)</name>
        <dbReference type="ChEBI" id="CHEBI:29105"/>
    </ligand>
</feature>
<comment type="similarity">
    <text evidence="6">Belongs to the inorganic carbon transporter (TC 9.A.2) DabA family.</text>
</comment>
<dbReference type="EMBL" id="CCRF01000035">
    <property type="protein sequence ID" value="CEE00766.1"/>
    <property type="molecule type" value="Genomic_DNA"/>
</dbReference>
<feature type="binding site" evidence="6">
    <location>
        <position position="393"/>
    </location>
    <ligand>
        <name>Zn(2+)</name>
        <dbReference type="ChEBI" id="CHEBI:29105"/>
    </ligand>
</feature>
<reference evidence="7 8" key="1">
    <citation type="submission" date="2014-07" db="EMBL/GenBank/DDBJ databases">
        <authorList>
            <person name="Wibberg Daniel"/>
        </authorList>
    </citation>
    <scope>NUCLEOTIDE SEQUENCE [LARGE SCALE GENOMIC DNA]</scope>
</reference>
<evidence type="ECO:0000256" key="1">
    <source>
        <dbReference type="ARBA" id="ARBA00022448"/>
    </source>
</evidence>
<dbReference type="GO" id="GO:0008270">
    <property type="term" value="F:zinc ion binding"/>
    <property type="evidence" value="ECO:0007669"/>
    <property type="project" value="UniProtKB-UniRule"/>
</dbReference>
<dbReference type="AlphaFoldDB" id="A0A090IRQ5"/>
<comment type="subcellular location">
    <subcellularLocation>
        <location evidence="6">Cell membrane</location>
        <topology evidence="6">Peripheral membrane protein</topology>
    </subcellularLocation>
</comment>
<keyword evidence="1 6" id="KW-0813">Transport</keyword>
<comment type="function">
    <text evidence="6">Part of an energy-coupled inorganic carbon pump.</text>
</comment>
<dbReference type="PANTHER" id="PTHR38344">
    <property type="entry name" value="UPF0753 PROTEIN AQ_863"/>
    <property type="match status" value="1"/>
</dbReference>
<evidence type="ECO:0000256" key="3">
    <source>
        <dbReference type="ARBA" id="ARBA00022723"/>
    </source>
</evidence>
<protein>
    <recommendedName>
        <fullName evidence="6">Probable inorganic carbon transporter subunit DabA</fullName>
    </recommendedName>
</protein>
<evidence type="ECO:0000256" key="5">
    <source>
        <dbReference type="ARBA" id="ARBA00023136"/>
    </source>
</evidence>
<accession>A0A090IRQ5</accession>
<dbReference type="Proteomes" id="UP000040576">
    <property type="component" value="Unassembled WGS sequence"/>
</dbReference>